<dbReference type="Pfam" id="PF20167">
    <property type="entry name" value="Transposase_32"/>
    <property type="match status" value="1"/>
</dbReference>
<dbReference type="PANTHER" id="PTHR33180">
    <property type="entry name" value="PHOTOSYSTEM II CP43 REACTION CENTER PROTEIN"/>
    <property type="match status" value="1"/>
</dbReference>
<dbReference type="GO" id="GO:0009579">
    <property type="term" value="C:thylakoid"/>
    <property type="evidence" value="ECO:0000318"/>
    <property type="project" value="GO_Central"/>
</dbReference>
<dbReference type="Gramene" id="PGSC0003DMT400092205">
    <property type="protein sequence ID" value="PGSC0003DMT400092205"/>
    <property type="gene ID" value="PGSC0003DMG400041776"/>
</dbReference>
<evidence type="ECO:0000313" key="3">
    <source>
        <dbReference type="EnsemblPlants" id="PGSC0003DMT400092205"/>
    </source>
</evidence>
<reference evidence="4" key="1">
    <citation type="journal article" date="2011" name="Nature">
        <title>Genome sequence and analysis of the tuber crop potato.</title>
        <authorList>
            <consortium name="The Potato Genome Sequencing Consortium"/>
        </authorList>
    </citation>
    <scope>NUCLEOTIDE SEQUENCE [LARGE SCALE GENOMIC DNA]</scope>
    <source>
        <strain evidence="4">cv. DM1-3 516 R44</strain>
    </source>
</reference>
<reference evidence="3" key="2">
    <citation type="submission" date="2015-06" db="UniProtKB">
        <authorList>
            <consortium name="EnsemblPlants"/>
        </authorList>
    </citation>
    <scope>IDENTIFICATION</scope>
    <source>
        <strain evidence="3">DM1-3 516 R44</strain>
    </source>
</reference>
<dbReference type="PANTHER" id="PTHR33180:SF31">
    <property type="entry name" value="POLYPROTEIN PROTEIN"/>
    <property type="match status" value="1"/>
</dbReference>
<feature type="compositionally biased region" description="Polar residues" evidence="1">
    <location>
        <begin position="8"/>
        <end position="23"/>
    </location>
</feature>
<dbReference type="EnsemblPlants" id="PGSC0003DMT400092205">
    <property type="protein sequence ID" value="PGSC0003DMT400092205"/>
    <property type="gene ID" value="PGSC0003DMG400041776"/>
</dbReference>
<evidence type="ECO:0000313" key="4">
    <source>
        <dbReference type="Proteomes" id="UP000011115"/>
    </source>
</evidence>
<proteinExistence type="predicted"/>
<feature type="region of interest" description="Disordered" evidence="1">
    <location>
        <begin position="1"/>
        <end position="25"/>
    </location>
</feature>
<evidence type="ECO:0000256" key="1">
    <source>
        <dbReference type="SAM" id="MobiDB-lite"/>
    </source>
</evidence>
<keyword evidence="4" id="KW-1185">Reference proteome</keyword>
<protein>
    <recommendedName>
        <fullName evidence="2">Putative plant transposon protein domain-containing protein</fullName>
    </recommendedName>
</protein>
<organism evidence="3 4">
    <name type="scientific">Solanum tuberosum</name>
    <name type="common">Potato</name>
    <dbReference type="NCBI Taxonomy" id="4113"/>
    <lineage>
        <taxon>Eukaryota</taxon>
        <taxon>Viridiplantae</taxon>
        <taxon>Streptophyta</taxon>
        <taxon>Embryophyta</taxon>
        <taxon>Tracheophyta</taxon>
        <taxon>Spermatophyta</taxon>
        <taxon>Magnoliopsida</taxon>
        <taxon>eudicotyledons</taxon>
        <taxon>Gunneridae</taxon>
        <taxon>Pentapetalae</taxon>
        <taxon>asterids</taxon>
        <taxon>lamiids</taxon>
        <taxon>Solanales</taxon>
        <taxon>Solanaceae</taxon>
        <taxon>Solanoideae</taxon>
        <taxon>Solaneae</taxon>
        <taxon>Solanum</taxon>
    </lineage>
</organism>
<dbReference type="InParanoid" id="M1DPB3"/>
<name>M1DPB3_SOLTU</name>
<evidence type="ECO:0000259" key="2">
    <source>
        <dbReference type="Pfam" id="PF20167"/>
    </source>
</evidence>
<dbReference type="InterPro" id="IPR046796">
    <property type="entry name" value="Transposase_32_dom"/>
</dbReference>
<dbReference type="GO" id="GO:0009523">
    <property type="term" value="C:photosystem II"/>
    <property type="evidence" value="ECO:0000318"/>
    <property type="project" value="GO_Central"/>
</dbReference>
<feature type="domain" description="Putative plant transposon protein" evidence="2">
    <location>
        <begin position="60"/>
        <end position="249"/>
    </location>
</feature>
<dbReference type="PaxDb" id="4113-PGSC0003DMT400092205"/>
<dbReference type="HOGENOM" id="CLU_029307_1_4_1"/>
<dbReference type="Proteomes" id="UP000011115">
    <property type="component" value="Unassembled WGS sequence"/>
</dbReference>
<dbReference type="AlphaFoldDB" id="M1DPB3"/>
<accession>M1DPB3</accession>
<sequence>MRRLVRSITGSGACTTGSRSPPKSMNKLKTEGLRTIIEEKRLSTDWVTDRYPDIMSCLKSHKFQLFTKPRGPYIPSWVREFYIAYNALIPQRKKQATTFKPVDYVVCWGKRVQCDFPAINVVLECTTRLEDYCLHMIRTKTLANMKKWLAPLISDGTLKWLEAGAPIEKKDLNVATRYLFGFISNTIMPSQNESILRLAKAACLGCIIDETRLNFGMIIAHEMVMSAKQRHTSLPFPVLITELCRWARVSRDAKKDMEVIPTSSTDFWRIKA</sequence>